<keyword evidence="2" id="KW-1185">Reference proteome</keyword>
<dbReference type="OrthoDB" id="5880899at2"/>
<dbReference type="AlphaFoldDB" id="A0A368NF90"/>
<evidence type="ECO:0000313" key="1">
    <source>
        <dbReference type="EMBL" id="RCU49242.1"/>
    </source>
</evidence>
<gene>
    <name evidence="1" type="ORF">DU002_12900</name>
</gene>
<sequence>MTLKQDPRCYSNVCVNGLWYHYDHCSTRAYVLRGGATPEVTLAKEPRTEQELVEMLQSITPPA</sequence>
<reference evidence="1 2" key="1">
    <citation type="submission" date="2018-07" db="EMBL/GenBank/DDBJ databases">
        <title>Corallincola holothuriorum sp. nov., a new facultative anaerobe isolated from sea cucumber Apostichopus japonicus.</title>
        <authorList>
            <person name="Xia H."/>
        </authorList>
    </citation>
    <scope>NUCLEOTIDE SEQUENCE [LARGE SCALE GENOMIC DNA]</scope>
    <source>
        <strain evidence="1 2">C4</strain>
    </source>
</reference>
<organism evidence="1 2">
    <name type="scientific">Corallincola holothuriorum</name>
    <dbReference type="NCBI Taxonomy" id="2282215"/>
    <lineage>
        <taxon>Bacteria</taxon>
        <taxon>Pseudomonadati</taxon>
        <taxon>Pseudomonadota</taxon>
        <taxon>Gammaproteobacteria</taxon>
        <taxon>Alteromonadales</taxon>
        <taxon>Psychromonadaceae</taxon>
        <taxon>Corallincola</taxon>
    </lineage>
</organism>
<protein>
    <submittedName>
        <fullName evidence="1">Uncharacterized protein</fullName>
    </submittedName>
</protein>
<dbReference type="RefSeq" id="WP_114338802.1">
    <property type="nucleotide sequence ID" value="NZ_QPID01000007.1"/>
</dbReference>
<evidence type="ECO:0000313" key="2">
    <source>
        <dbReference type="Proteomes" id="UP000252558"/>
    </source>
</evidence>
<dbReference type="Proteomes" id="UP000252558">
    <property type="component" value="Unassembled WGS sequence"/>
</dbReference>
<comment type="caution">
    <text evidence="1">The sequence shown here is derived from an EMBL/GenBank/DDBJ whole genome shotgun (WGS) entry which is preliminary data.</text>
</comment>
<dbReference type="EMBL" id="QPID01000007">
    <property type="protein sequence ID" value="RCU49242.1"/>
    <property type="molecule type" value="Genomic_DNA"/>
</dbReference>
<accession>A0A368NF90</accession>
<name>A0A368NF90_9GAMM</name>
<proteinExistence type="predicted"/>